<feature type="region of interest" description="Disordered" evidence="1">
    <location>
        <begin position="1"/>
        <end position="89"/>
    </location>
</feature>
<organism evidence="2 3">
    <name type="scientific">Rhizophagus irregularis</name>
    <dbReference type="NCBI Taxonomy" id="588596"/>
    <lineage>
        <taxon>Eukaryota</taxon>
        <taxon>Fungi</taxon>
        <taxon>Fungi incertae sedis</taxon>
        <taxon>Mucoromycota</taxon>
        <taxon>Glomeromycotina</taxon>
        <taxon>Glomeromycetes</taxon>
        <taxon>Glomerales</taxon>
        <taxon>Glomeraceae</taxon>
        <taxon>Rhizophagus</taxon>
    </lineage>
</organism>
<dbReference type="Proteomes" id="UP000232688">
    <property type="component" value="Unassembled WGS sequence"/>
</dbReference>
<feature type="compositionally biased region" description="Basic residues" evidence="1">
    <location>
        <begin position="60"/>
        <end position="72"/>
    </location>
</feature>
<evidence type="ECO:0008006" key="4">
    <source>
        <dbReference type="Google" id="ProtNLM"/>
    </source>
</evidence>
<protein>
    <recommendedName>
        <fullName evidence="4">BED-type domain-containing protein</fullName>
    </recommendedName>
</protein>
<name>A0A2N0QXK7_9GLOM</name>
<comment type="caution">
    <text evidence="2">The sequence shown here is derived from an EMBL/GenBank/DDBJ whole genome shotgun (WGS) entry which is preliminary data.</text>
</comment>
<evidence type="ECO:0000256" key="1">
    <source>
        <dbReference type="SAM" id="MobiDB-lite"/>
    </source>
</evidence>
<sequence length="172" mass="19431">MSHEGTSKNKGKRSIEAFNNAEFVPDESDETVEEQDELDDTEFFQPPTKKQCLNKNNSKEKRRAKATAKVRQKVNQEYQEEGGDNGNNDTNINIRSGIITITSGIPENEVPKGSFVWGYFRHSKDLKTSTCAVILSDGKECGVYYKDGSTTTNLINHLVWVHKVSKPTERKM</sequence>
<reference evidence="2 3" key="1">
    <citation type="submission" date="2017-10" db="EMBL/GenBank/DDBJ databases">
        <title>Extensive intraspecific genome diversity in a model arbuscular mycorrhizal fungus.</title>
        <authorList>
            <person name="Chen E.C.H."/>
            <person name="Morin E."/>
            <person name="Baudet D."/>
            <person name="Noel J."/>
            <person name="Ndikumana S."/>
            <person name="Charron P."/>
            <person name="St-Onge C."/>
            <person name="Giorgi J."/>
            <person name="Grigoriev I.V."/>
            <person name="Roux C."/>
            <person name="Martin F.M."/>
            <person name="Corradi N."/>
        </authorList>
    </citation>
    <scope>NUCLEOTIDE SEQUENCE [LARGE SCALE GENOMIC DNA]</scope>
    <source>
        <strain evidence="2 3">A1</strain>
    </source>
</reference>
<gene>
    <name evidence="2" type="ORF">RhiirA1_402617</name>
</gene>
<dbReference type="AlphaFoldDB" id="A0A2N0QXK7"/>
<proteinExistence type="predicted"/>
<evidence type="ECO:0000313" key="3">
    <source>
        <dbReference type="Proteomes" id="UP000232688"/>
    </source>
</evidence>
<feature type="compositionally biased region" description="Acidic residues" evidence="1">
    <location>
        <begin position="24"/>
        <end position="42"/>
    </location>
</feature>
<dbReference type="EMBL" id="LLXH01002422">
    <property type="protein sequence ID" value="PKC55799.1"/>
    <property type="molecule type" value="Genomic_DNA"/>
</dbReference>
<accession>A0A2N0QXK7</accession>
<reference evidence="2 3" key="2">
    <citation type="submission" date="2017-10" db="EMBL/GenBank/DDBJ databases">
        <title>Genome analyses suggest a sexual origin of heterokaryosis in a supposedly ancient asexual fungus.</title>
        <authorList>
            <person name="Corradi N."/>
            <person name="Sedzielewska K."/>
            <person name="Noel J."/>
            <person name="Charron P."/>
            <person name="Farinelli L."/>
            <person name="Marton T."/>
            <person name="Kruger M."/>
            <person name="Pelin A."/>
            <person name="Brachmann A."/>
            <person name="Corradi N."/>
        </authorList>
    </citation>
    <scope>NUCLEOTIDE SEQUENCE [LARGE SCALE GENOMIC DNA]</scope>
    <source>
        <strain evidence="2 3">A1</strain>
    </source>
</reference>
<dbReference type="VEuPathDB" id="FungiDB:RhiirA1_402617"/>
<evidence type="ECO:0000313" key="2">
    <source>
        <dbReference type="EMBL" id="PKC55799.1"/>
    </source>
</evidence>